<dbReference type="PANTHER" id="PTHR45717">
    <property type="entry name" value="OS12G0527900 PROTEIN"/>
    <property type="match status" value="1"/>
</dbReference>
<protein>
    <recommendedName>
        <fullName evidence="5">Tetratricopeptide repeat (TPR)-like superfamily protein</fullName>
    </recommendedName>
</protein>
<dbReference type="InterPro" id="IPR011990">
    <property type="entry name" value="TPR-like_helical_dom_sf"/>
</dbReference>
<evidence type="ECO:0000256" key="2">
    <source>
        <dbReference type="SAM" id="MobiDB-lite"/>
    </source>
</evidence>
<feature type="region of interest" description="Disordered" evidence="2">
    <location>
        <begin position="64"/>
        <end position="98"/>
    </location>
</feature>
<keyword evidence="4" id="KW-1185">Reference proteome</keyword>
<organism evidence="3 4">
    <name type="scientific">Actinidia rufa</name>
    <dbReference type="NCBI Taxonomy" id="165716"/>
    <lineage>
        <taxon>Eukaryota</taxon>
        <taxon>Viridiplantae</taxon>
        <taxon>Streptophyta</taxon>
        <taxon>Embryophyta</taxon>
        <taxon>Tracheophyta</taxon>
        <taxon>Spermatophyta</taxon>
        <taxon>Magnoliopsida</taxon>
        <taxon>eudicotyledons</taxon>
        <taxon>Gunneridae</taxon>
        <taxon>Pentapetalae</taxon>
        <taxon>asterids</taxon>
        <taxon>Ericales</taxon>
        <taxon>Actinidiaceae</taxon>
        <taxon>Actinidia</taxon>
    </lineage>
</organism>
<evidence type="ECO:0008006" key="5">
    <source>
        <dbReference type="Google" id="ProtNLM"/>
    </source>
</evidence>
<dbReference type="EMBL" id="BJWL01000023">
    <property type="protein sequence ID" value="GFZ13806.1"/>
    <property type="molecule type" value="Genomic_DNA"/>
</dbReference>
<dbReference type="Proteomes" id="UP000585474">
    <property type="component" value="Unassembled WGS sequence"/>
</dbReference>
<evidence type="ECO:0000256" key="1">
    <source>
        <dbReference type="ARBA" id="ARBA00007626"/>
    </source>
</evidence>
<sequence>MKQDDAQCGDLPSRLLFEKANSIKNEGTTVFHHHAVLRVTTDGVTPVRDISGCGWIWKPSVKKSGVQNCKPNPRGGERRETKSGRWPNPGPSPDAKQPVKALAKLNDVDSLKRCFEEWESSCSSYDIRLVKVAIRAYLQNDMKNEAESVLHEAFKRSKEPPFRCMESAVSAVKDDEWHPDPNTVNKFLKYFEEAKDVDGAEAICKMLKKINRLDSSAYHSLLLIYIAAGKTAPEMQRKTEEDLIEMNCELEDLLKRVFPE</sequence>
<gene>
    <name evidence="3" type="ORF">Acr_23g0021910</name>
</gene>
<proteinExistence type="inferred from homology"/>
<dbReference type="PANTHER" id="PTHR45717:SF8">
    <property type="entry name" value="OS01G0301000 PROTEIN"/>
    <property type="match status" value="1"/>
</dbReference>
<accession>A0A7J0GSM8</accession>
<evidence type="ECO:0000313" key="4">
    <source>
        <dbReference type="Proteomes" id="UP000585474"/>
    </source>
</evidence>
<name>A0A7J0GSM8_9ERIC</name>
<dbReference type="AlphaFoldDB" id="A0A7J0GSM8"/>
<comment type="similarity">
    <text evidence="1">Belongs to the PPR family. P subfamily.</text>
</comment>
<comment type="caution">
    <text evidence="3">The sequence shown here is derived from an EMBL/GenBank/DDBJ whole genome shotgun (WGS) entry which is preliminary data.</text>
</comment>
<evidence type="ECO:0000313" key="3">
    <source>
        <dbReference type="EMBL" id="GFZ13806.1"/>
    </source>
</evidence>
<reference evidence="3 4" key="1">
    <citation type="submission" date="2019-07" db="EMBL/GenBank/DDBJ databases">
        <title>De Novo Assembly of kiwifruit Actinidia rufa.</title>
        <authorList>
            <person name="Sugita-Konishi S."/>
            <person name="Sato K."/>
            <person name="Mori E."/>
            <person name="Abe Y."/>
            <person name="Kisaki G."/>
            <person name="Hamano K."/>
            <person name="Suezawa K."/>
            <person name="Otani M."/>
            <person name="Fukuda T."/>
            <person name="Manabe T."/>
            <person name="Gomi K."/>
            <person name="Tabuchi M."/>
            <person name="Akimitsu K."/>
            <person name="Kataoka I."/>
        </authorList>
    </citation>
    <scope>NUCLEOTIDE SEQUENCE [LARGE SCALE GENOMIC DNA]</scope>
    <source>
        <strain evidence="4">cv. Fuchu</strain>
    </source>
</reference>
<dbReference type="GO" id="GO:0005739">
    <property type="term" value="C:mitochondrion"/>
    <property type="evidence" value="ECO:0007669"/>
    <property type="project" value="TreeGrafter"/>
</dbReference>
<dbReference type="Gene3D" id="1.25.40.10">
    <property type="entry name" value="Tetratricopeptide repeat domain"/>
    <property type="match status" value="1"/>
</dbReference>
<dbReference type="OrthoDB" id="1717827at2759"/>